<evidence type="ECO:0000256" key="1">
    <source>
        <dbReference type="SAM" id="Phobius"/>
    </source>
</evidence>
<protein>
    <submittedName>
        <fullName evidence="2">Uncharacterized protein</fullName>
    </submittedName>
</protein>
<name>A0A557STL2_9ARCH</name>
<comment type="caution">
    <text evidence="2">The sequence shown here is derived from an EMBL/GenBank/DDBJ whole genome shotgun (WGS) entry which is preliminary data.</text>
</comment>
<keyword evidence="1" id="KW-0812">Transmembrane</keyword>
<evidence type="ECO:0000313" key="2">
    <source>
        <dbReference type="EMBL" id="TVP39939.1"/>
    </source>
</evidence>
<keyword evidence="3" id="KW-1185">Reference proteome</keyword>
<gene>
    <name evidence="2" type="ORF">NARC_110151</name>
</gene>
<feature type="transmembrane region" description="Helical" evidence="1">
    <location>
        <begin position="16"/>
        <end position="34"/>
    </location>
</feature>
<keyword evidence="1" id="KW-1133">Transmembrane helix</keyword>
<dbReference type="Proteomes" id="UP000315289">
    <property type="component" value="Unassembled WGS sequence"/>
</dbReference>
<keyword evidence="1" id="KW-0472">Membrane</keyword>
<proteinExistence type="predicted"/>
<dbReference type="EMBL" id="VOAH01000011">
    <property type="protein sequence ID" value="TVP39939.1"/>
    <property type="molecule type" value="Genomic_DNA"/>
</dbReference>
<feature type="non-terminal residue" evidence="2">
    <location>
        <position position="58"/>
    </location>
</feature>
<organism evidence="2 3">
    <name type="scientific">Candidatus Nitrosocosmicus arcticus</name>
    <dbReference type="NCBI Taxonomy" id="2035267"/>
    <lineage>
        <taxon>Archaea</taxon>
        <taxon>Nitrososphaerota</taxon>
        <taxon>Nitrososphaeria</taxon>
        <taxon>Nitrososphaerales</taxon>
        <taxon>Nitrososphaeraceae</taxon>
        <taxon>Candidatus Nitrosocosmicus</taxon>
    </lineage>
</organism>
<sequence>MNKIFKDMIIAHHKHVIVYNFTFLLVVFCKFYLFTDQVRWAIGDGRLNISPEGLIITP</sequence>
<dbReference type="AlphaFoldDB" id="A0A557STL2"/>
<evidence type="ECO:0000313" key="3">
    <source>
        <dbReference type="Proteomes" id="UP000315289"/>
    </source>
</evidence>
<reference evidence="2 3" key="1">
    <citation type="journal article" date="2019" name="Front. Microbiol.">
        <title>Ammonia Oxidation by the Arctic Terrestrial Thaumarchaeote Candidatus Nitrosocosmicus arcticus Is Stimulated by Increasing Temperatures.</title>
        <authorList>
            <person name="Alves R.J.E."/>
            <person name="Kerou M."/>
            <person name="Zappe A."/>
            <person name="Bittner R."/>
            <person name="Abby S.S."/>
            <person name="Schmidt H.A."/>
            <person name="Pfeifer K."/>
            <person name="Schleper C."/>
        </authorList>
    </citation>
    <scope>NUCLEOTIDE SEQUENCE [LARGE SCALE GENOMIC DNA]</scope>
    <source>
        <strain evidence="2 3">Kfb</strain>
    </source>
</reference>
<accession>A0A557STL2</accession>